<dbReference type="Pfam" id="PF09588">
    <property type="entry name" value="YqaJ"/>
    <property type="match status" value="1"/>
</dbReference>
<feature type="domain" description="YqaJ viral recombinase" evidence="2">
    <location>
        <begin position="131"/>
        <end position="273"/>
    </location>
</feature>
<evidence type="ECO:0000313" key="4">
    <source>
        <dbReference type="Proteomes" id="UP000198341"/>
    </source>
</evidence>
<dbReference type="GO" id="GO:0006281">
    <property type="term" value="P:DNA repair"/>
    <property type="evidence" value="ECO:0007669"/>
    <property type="project" value="UniProtKB-ARBA"/>
</dbReference>
<gene>
    <name evidence="3" type="ordered locus">Bathy10g02870</name>
</gene>
<reference evidence="3 4" key="1">
    <citation type="submission" date="2011-10" db="EMBL/GenBank/DDBJ databases">
        <authorList>
            <person name="Genoscope - CEA"/>
        </authorList>
    </citation>
    <scope>NUCLEOTIDE SEQUENCE [LARGE SCALE GENOMIC DNA]</scope>
    <source>
        <strain evidence="3 4">RCC 1105</strain>
    </source>
</reference>
<dbReference type="Proteomes" id="UP000198341">
    <property type="component" value="Chromosome 10"/>
</dbReference>
<keyword evidence="4" id="KW-1185">Reference proteome</keyword>
<dbReference type="PANTHER" id="PTHR46609">
    <property type="entry name" value="EXONUCLEASE, PHAGE-TYPE/RECB, C-TERMINAL DOMAIN-CONTAINING PROTEIN"/>
    <property type="match status" value="1"/>
</dbReference>
<dbReference type="OrthoDB" id="498277at2759"/>
<feature type="compositionally biased region" description="Polar residues" evidence="1">
    <location>
        <begin position="1"/>
        <end position="18"/>
    </location>
</feature>
<dbReference type="InterPro" id="IPR011604">
    <property type="entry name" value="PDDEXK-like_dom_sf"/>
</dbReference>
<dbReference type="KEGG" id="bpg:Bathy10g02870"/>
<evidence type="ECO:0000259" key="2">
    <source>
        <dbReference type="Pfam" id="PF09588"/>
    </source>
</evidence>
<feature type="region of interest" description="Disordered" evidence="1">
    <location>
        <begin position="1"/>
        <end position="33"/>
    </location>
</feature>
<dbReference type="InterPro" id="IPR019080">
    <property type="entry name" value="YqaJ_viral_recombinase"/>
</dbReference>
<dbReference type="PANTHER" id="PTHR46609:SF8">
    <property type="entry name" value="YQAJ VIRAL RECOMBINASE DOMAIN-CONTAINING PROTEIN"/>
    <property type="match status" value="1"/>
</dbReference>
<feature type="region of interest" description="Disordered" evidence="1">
    <location>
        <begin position="73"/>
        <end position="104"/>
    </location>
</feature>
<dbReference type="Gene3D" id="3.90.320.10">
    <property type="match status" value="1"/>
</dbReference>
<dbReference type="CDD" id="cd22343">
    <property type="entry name" value="PDDEXK_lambda_exonuclease-like"/>
    <property type="match status" value="1"/>
</dbReference>
<accession>K8F9F6</accession>
<evidence type="ECO:0000256" key="1">
    <source>
        <dbReference type="SAM" id="MobiDB-lite"/>
    </source>
</evidence>
<dbReference type="EMBL" id="FO082269">
    <property type="protein sequence ID" value="CCO18248.1"/>
    <property type="molecule type" value="Genomic_DNA"/>
</dbReference>
<dbReference type="SUPFAM" id="SSF52980">
    <property type="entry name" value="Restriction endonuclease-like"/>
    <property type="match status" value="1"/>
</dbReference>
<dbReference type="AlphaFoldDB" id="K8F9F6"/>
<proteinExistence type="predicted"/>
<dbReference type="GeneID" id="19013362"/>
<dbReference type="STRING" id="41875.K8F9F6"/>
<dbReference type="InterPro" id="IPR051703">
    <property type="entry name" value="NF-kappa-B_Signaling_Reg"/>
</dbReference>
<organism evidence="3 4">
    <name type="scientific">Bathycoccus prasinos</name>
    <dbReference type="NCBI Taxonomy" id="41875"/>
    <lineage>
        <taxon>Eukaryota</taxon>
        <taxon>Viridiplantae</taxon>
        <taxon>Chlorophyta</taxon>
        <taxon>Mamiellophyceae</taxon>
        <taxon>Mamiellales</taxon>
        <taxon>Bathycoccaceae</taxon>
        <taxon>Bathycoccus</taxon>
    </lineage>
</organism>
<evidence type="ECO:0000313" key="3">
    <source>
        <dbReference type="EMBL" id="CCO18248.1"/>
    </source>
</evidence>
<sequence>MSSQLRILTTNQAHPSRSNKAKNRDAPRKQRLPLAERLELKLGVSVAELNGKRSVLEGGEALRRRRAKSKENAQIYVRYDSENRGGGVSKEDDDNGSSSFEYDEERGKAILQRVLQEENEKRYPKQLSDAWFRKRVAMVTASDVGGILGLEKRRDMTMDKIMEKKFKQRERYEEMGDDGRANRIAIPPAMNKVPATKHGDYYEEIAIKHYEAITGEVCIPCGLKTHDDGEYWFLGASPDGLTESGKIVEVKCPYTRKIQQKTRCLEHYSQIQTLLEVFDLEVCDFVQFKPAGRGTGHSGDVSRPKMLIECVKRDRVWFANHSKELVNASKKLPMPLL</sequence>
<name>K8F9F6_9CHLO</name>
<dbReference type="RefSeq" id="XP_007510715.1">
    <property type="nucleotide sequence ID" value="XM_007510653.1"/>
</dbReference>
<feature type="compositionally biased region" description="Basic and acidic residues" evidence="1">
    <location>
        <begin position="22"/>
        <end position="33"/>
    </location>
</feature>
<dbReference type="InterPro" id="IPR011335">
    <property type="entry name" value="Restrct_endonuc-II-like"/>
</dbReference>
<protein>
    <recommendedName>
        <fullName evidence="2">YqaJ viral recombinase domain-containing protein</fullName>
    </recommendedName>
</protein>